<sequence length="385" mass="43409">MVFTELLEHIDFKEAKTVDEGIAFAKNVLKIGEVDKGFTLDAINFANKGLVEAANANKGKLFMPKKMYYRDMGKDALAGVIKEIQSPHFGSLSINKQYFEHETLDKYINNCLGIGKKETTASAAKAASSATAKAKDDFCFICQVDNNILDMIKRYTKAPESLTIAEKREIVANLEQAITIQSSLLNLSPMTTLKKNMKLFEKNGIQVDLKEFEALSTEKQSEKIKDLFSQLQEKVGGKLLIKIPYLSPTETIHHEMGHLQDFAKNLKELDIKNMSFGDVWSDVKGGKYTVETDFVGNRWGGMTYNGFSELFKKNPKKFQKRYPDLYEFLTNQEFQQSAGKISAYAQTSIGEFIAEVYGKMVRGEKVADDVMVLYKKYNGPMIPYA</sequence>
<reference evidence="1" key="1">
    <citation type="submission" date="2020-10" db="EMBL/GenBank/DDBJ databases">
        <authorList>
            <person name="Gilroy R."/>
        </authorList>
    </citation>
    <scope>NUCLEOTIDE SEQUENCE</scope>
    <source>
        <strain evidence="1">6276</strain>
    </source>
</reference>
<proteinExistence type="predicted"/>
<evidence type="ECO:0000313" key="2">
    <source>
        <dbReference type="Proteomes" id="UP000823928"/>
    </source>
</evidence>
<accession>A0A9D1EXS9</accession>
<evidence type="ECO:0000313" key="1">
    <source>
        <dbReference type="EMBL" id="HIS35716.1"/>
    </source>
</evidence>
<gene>
    <name evidence="1" type="ORF">IAC10_03680</name>
</gene>
<reference evidence="1" key="2">
    <citation type="journal article" date="2021" name="PeerJ">
        <title>Extensive microbial diversity within the chicken gut microbiome revealed by metagenomics and culture.</title>
        <authorList>
            <person name="Gilroy R."/>
            <person name="Ravi A."/>
            <person name="Getino M."/>
            <person name="Pursley I."/>
            <person name="Horton D.L."/>
            <person name="Alikhan N.F."/>
            <person name="Baker D."/>
            <person name="Gharbi K."/>
            <person name="Hall N."/>
            <person name="Watson M."/>
            <person name="Adriaenssens E.M."/>
            <person name="Foster-Nyarko E."/>
            <person name="Jarju S."/>
            <person name="Secka A."/>
            <person name="Antonio M."/>
            <person name="Oren A."/>
            <person name="Chaudhuri R.R."/>
            <person name="La Ragione R."/>
            <person name="Hildebrand F."/>
            <person name="Pallen M.J."/>
        </authorList>
    </citation>
    <scope>NUCLEOTIDE SEQUENCE</scope>
    <source>
        <strain evidence="1">6276</strain>
    </source>
</reference>
<dbReference type="Proteomes" id="UP000823928">
    <property type="component" value="Unassembled WGS sequence"/>
</dbReference>
<name>A0A9D1EXS9_9BACT</name>
<comment type="caution">
    <text evidence="1">The sequence shown here is derived from an EMBL/GenBank/DDBJ whole genome shotgun (WGS) entry which is preliminary data.</text>
</comment>
<dbReference type="EMBL" id="DVIU01000079">
    <property type="protein sequence ID" value="HIS35716.1"/>
    <property type="molecule type" value="Genomic_DNA"/>
</dbReference>
<organism evidence="1 2">
    <name type="scientific">Candidatus Scatousia excrementigallinarum</name>
    <dbReference type="NCBI Taxonomy" id="2840935"/>
    <lineage>
        <taxon>Bacteria</taxon>
        <taxon>Candidatus Scatousia</taxon>
    </lineage>
</organism>
<protein>
    <submittedName>
        <fullName evidence="1">Uncharacterized protein</fullName>
    </submittedName>
</protein>
<dbReference type="AlphaFoldDB" id="A0A9D1EXS9"/>